<reference evidence="1" key="1">
    <citation type="submission" date="2020-06" db="EMBL/GenBank/DDBJ databases">
        <authorList>
            <person name="Li T."/>
            <person name="Hu X."/>
            <person name="Zhang T."/>
            <person name="Song X."/>
            <person name="Zhang H."/>
            <person name="Dai N."/>
            <person name="Sheng W."/>
            <person name="Hou X."/>
            <person name="Wei L."/>
        </authorList>
    </citation>
    <scope>NUCLEOTIDE SEQUENCE</scope>
    <source>
        <strain evidence="1">3651</strain>
        <tissue evidence="1">Leaf</tissue>
    </source>
</reference>
<sequence length="172" mass="18595">MSPFHLIFGKNRYLPVELEHKVCCATEFLNFDFQSAMQEIGSLIARDLQATPRTFQASESLITRDPRAIGRAFLLIARRALKLAPSPLCCPPSCFVDVCTPLSHYPKSGVVPCLTPHSASSVSIVAPGAPPLHCRYAAVFPSYHIDTSVHCARSSHAASITAAPHALTVAQL</sequence>
<dbReference type="EMBL" id="JACGWO010000008">
    <property type="protein sequence ID" value="KAK4420973.1"/>
    <property type="molecule type" value="Genomic_DNA"/>
</dbReference>
<dbReference type="Proteomes" id="UP001293254">
    <property type="component" value="Unassembled WGS sequence"/>
</dbReference>
<comment type="caution">
    <text evidence="1">The sequence shown here is derived from an EMBL/GenBank/DDBJ whole genome shotgun (WGS) entry which is preliminary data.</text>
</comment>
<protein>
    <submittedName>
        <fullName evidence="1">Uncharacterized protein</fullName>
    </submittedName>
</protein>
<keyword evidence="2" id="KW-1185">Reference proteome</keyword>
<evidence type="ECO:0000313" key="1">
    <source>
        <dbReference type="EMBL" id="KAK4420973.1"/>
    </source>
</evidence>
<accession>A0AAE1Y0Q2</accession>
<evidence type="ECO:0000313" key="2">
    <source>
        <dbReference type="Proteomes" id="UP001293254"/>
    </source>
</evidence>
<dbReference type="AlphaFoldDB" id="A0AAE1Y0Q2"/>
<gene>
    <name evidence="1" type="ORF">Salat_2047800</name>
</gene>
<proteinExistence type="predicted"/>
<organism evidence="1 2">
    <name type="scientific">Sesamum alatum</name>
    <dbReference type="NCBI Taxonomy" id="300844"/>
    <lineage>
        <taxon>Eukaryota</taxon>
        <taxon>Viridiplantae</taxon>
        <taxon>Streptophyta</taxon>
        <taxon>Embryophyta</taxon>
        <taxon>Tracheophyta</taxon>
        <taxon>Spermatophyta</taxon>
        <taxon>Magnoliopsida</taxon>
        <taxon>eudicotyledons</taxon>
        <taxon>Gunneridae</taxon>
        <taxon>Pentapetalae</taxon>
        <taxon>asterids</taxon>
        <taxon>lamiids</taxon>
        <taxon>Lamiales</taxon>
        <taxon>Pedaliaceae</taxon>
        <taxon>Sesamum</taxon>
    </lineage>
</organism>
<reference evidence="1" key="2">
    <citation type="journal article" date="2024" name="Plant">
        <title>Genomic evolution and insights into agronomic trait innovations of Sesamum species.</title>
        <authorList>
            <person name="Miao H."/>
            <person name="Wang L."/>
            <person name="Qu L."/>
            <person name="Liu H."/>
            <person name="Sun Y."/>
            <person name="Le M."/>
            <person name="Wang Q."/>
            <person name="Wei S."/>
            <person name="Zheng Y."/>
            <person name="Lin W."/>
            <person name="Duan Y."/>
            <person name="Cao H."/>
            <person name="Xiong S."/>
            <person name="Wang X."/>
            <person name="Wei L."/>
            <person name="Li C."/>
            <person name="Ma Q."/>
            <person name="Ju M."/>
            <person name="Zhao R."/>
            <person name="Li G."/>
            <person name="Mu C."/>
            <person name="Tian Q."/>
            <person name="Mei H."/>
            <person name="Zhang T."/>
            <person name="Gao T."/>
            <person name="Zhang H."/>
        </authorList>
    </citation>
    <scope>NUCLEOTIDE SEQUENCE</scope>
    <source>
        <strain evidence="1">3651</strain>
    </source>
</reference>
<name>A0AAE1Y0Q2_9LAMI</name>